<dbReference type="Pfam" id="PF01656">
    <property type="entry name" value="CbiA"/>
    <property type="match status" value="1"/>
</dbReference>
<dbReference type="GO" id="GO:0009898">
    <property type="term" value="C:cytoplasmic side of plasma membrane"/>
    <property type="evidence" value="ECO:0007669"/>
    <property type="project" value="TreeGrafter"/>
</dbReference>
<organism evidence="3 4">
    <name type="scientific">Halorhabdus tiamatea SARL4B</name>
    <dbReference type="NCBI Taxonomy" id="1033806"/>
    <lineage>
        <taxon>Archaea</taxon>
        <taxon>Methanobacteriati</taxon>
        <taxon>Methanobacteriota</taxon>
        <taxon>Stenosarchaea group</taxon>
        <taxon>Halobacteria</taxon>
        <taxon>Halobacteriales</taxon>
        <taxon>Haloarculaceae</taxon>
        <taxon>Halorhabdus</taxon>
    </lineage>
</organism>
<dbReference type="OrthoDB" id="204933at2157"/>
<dbReference type="PANTHER" id="PTHR43384:SF10">
    <property type="entry name" value="ATPASE INVOLVED IN CHROMOSOME PARTITIONING, PARA_MIND FAMILY"/>
    <property type="match status" value="1"/>
</dbReference>
<dbReference type="InterPro" id="IPR002586">
    <property type="entry name" value="CobQ/CobB/MinD/ParA_Nub-bd_dom"/>
</dbReference>
<dbReference type="Proteomes" id="UP000015381">
    <property type="component" value="Chromosome I"/>
</dbReference>
<dbReference type="GO" id="GO:0016887">
    <property type="term" value="F:ATP hydrolysis activity"/>
    <property type="evidence" value="ECO:0007669"/>
    <property type="project" value="TreeGrafter"/>
</dbReference>
<dbReference type="EMBL" id="AFNT02000008">
    <property type="protein sequence ID" value="ERJ06945.1"/>
    <property type="molecule type" value="Genomic_DNA"/>
</dbReference>
<dbReference type="GO" id="GO:0051301">
    <property type="term" value="P:cell division"/>
    <property type="evidence" value="ECO:0007669"/>
    <property type="project" value="UniProtKB-KW"/>
</dbReference>
<evidence type="ECO:0000313" key="2">
    <source>
        <dbReference type="EMBL" id="CCQ32354.1"/>
    </source>
</evidence>
<reference evidence="3 4" key="1">
    <citation type="journal article" date="2011" name="J. Bacteriol.">
        <title>Genome sequence of Halorhabdus tiamatea, the first archaeon isolated from a deep-sea anoxic brine lake.</title>
        <authorList>
            <person name="Antunes A."/>
            <person name="Alam I."/>
            <person name="Bajic V.B."/>
            <person name="Stingl U."/>
        </authorList>
    </citation>
    <scope>NUCLEOTIDE SEQUENCE [LARGE SCALE GENOMIC DNA]</scope>
    <source>
        <strain evidence="3 4">SARL4B</strain>
    </source>
</reference>
<evidence type="ECO:0000313" key="4">
    <source>
        <dbReference type="Proteomes" id="UP000003861"/>
    </source>
</evidence>
<dbReference type="RefSeq" id="WP_008525065.1">
    <property type="nucleotide sequence ID" value="NC_021921.1"/>
</dbReference>
<reference evidence="3 4" key="2">
    <citation type="journal article" date="2013" name="PLoS ONE">
        <title>INDIGO - INtegrated Data Warehouse of MIcrobial GenOmes with Examples from the Red Sea Extremophiles.</title>
        <authorList>
            <person name="Alam I."/>
            <person name="Antunes A."/>
            <person name="Kamau A.A."/>
            <person name="Ba Alawi W."/>
            <person name="Kalkatawi M."/>
            <person name="Stingl U."/>
            <person name="Bajic V.B."/>
        </authorList>
    </citation>
    <scope>NUCLEOTIDE SEQUENCE [LARGE SCALE GENOMIC DNA]</scope>
    <source>
        <strain evidence="3 4">SARL4B</strain>
    </source>
</reference>
<name>F7PHV1_9EURY</name>
<dbReference type="AlphaFoldDB" id="F7PHV1"/>
<evidence type="ECO:0000313" key="5">
    <source>
        <dbReference type="Proteomes" id="UP000015381"/>
    </source>
</evidence>
<reference evidence="2 5" key="3">
    <citation type="journal article" date="2014" name="Environ. Microbiol.">
        <title>Halorhabdus tiamatea: proteogenomics and glycosidase activity measurements identify the first cultivated euryarchaeon from a deep-sea anoxic brine lake as potential polysaccharide degrader.</title>
        <authorList>
            <person name="Werner J."/>
            <person name="Ferrer M."/>
            <person name="Michel G."/>
            <person name="Mann A.J."/>
            <person name="Huang S."/>
            <person name="Juarez S."/>
            <person name="Ciordia S."/>
            <person name="Albar J.P."/>
            <person name="Alcaide M."/>
            <person name="La Cono V."/>
            <person name="Yakimov M.M."/>
            <person name="Antunes A."/>
            <person name="Taborda M."/>
            <person name="Da Costa M.S."/>
            <person name="Amann R.I."/>
            <person name="Gloeckner F.O."/>
            <person name="Golyshina O.V."/>
            <person name="Golyshin P.N."/>
            <person name="Teeling H."/>
        </authorList>
    </citation>
    <scope>NUCLEOTIDE SEQUENCE [LARGE SCALE GENOMIC DNA]</scope>
    <source>
        <strain evidence="5">SARL4B</strain>
        <strain evidence="2">Type strain: SARL4B</strain>
    </source>
</reference>
<protein>
    <submittedName>
        <fullName evidence="3">Cell division inhibitor protein</fullName>
    </submittedName>
    <submittedName>
        <fullName evidence="2">Cell division septum site-determining protein MinD</fullName>
    </submittedName>
</protein>
<dbReference type="InterPro" id="IPR027417">
    <property type="entry name" value="P-loop_NTPase"/>
</dbReference>
<keyword evidence="3" id="KW-0132">Cell division</keyword>
<keyword evidence="5" id="KW-1185">Reference proteome</keyword>
<sequence length="231" mass="25280">MIVAVAGGKGGVGKSTVALNLARELEAVVVDGDLSSADLPRGTGPDLHDVLAGRVEPLDAIEQFWNMELLPCGRTIHGARAADLRTFETVLERLDRTSGPVVVDCPVGLARDVGTEIASADVVVLVTNTDEAALENADRTRELAVTLDTPVGAVVLNKTDRTTYERVRTEIETRFNAPVTYIPERVAIQQAQEDWVPVRDALPDEDSAERFEDLADRLRDCRSQIERRRVR</sequence>
<evidence type="ECO:0000259" key="1">
    <source>
        <dbReference type="Pfam" id="PF01656"/>
    </source>
</evidence>
<keyword evidence="3" id="KW-0131">Cell cycle</keyword>
<dbReference type="EMBL" id="HF571520">
    <property type="protein sequence ID" value="CCQ32354.1"/>
    <property type="molecule type" value="Genomic_DNA"/>
</dbReference>
<dbReference type="GeneID" id="23798452"/>
<dbReference type="HOGENOM" id="CLU_037612_0_3_2"/>
<dbReference type="KEGG" id="hti:HTIA_0203"/>
<proteinExistence type="predicted"/>
<dbReference type="STRING" id="1033806.HTIA_0203"/>
<dbReference type="PANTHER" id="PTHR43384">
    <property type="entry name" value="SEPTUM SITE-DETERMINING PROTEIN MIND HOMOLOG, CHLOROPLASTIC-RELATED"/>
    <property type="match status" value="1"/>
</dbReference>
<dbReference type="eggNOG" id="arCOG00589">
    <property type="taxonomic scope" value="Archaea"/>
</dbReference>
<feature type="domain" description="CobQ/CobB/MinD/ParA nucleotide binding" evidence="1">
    <location>
        <begin position="3"/>
        <end position="194"/>
    </location>
</feature>
<dbReference type="InterPro" id="IPR050625">
    <property type="entry name" value="ParA/MinD_ATPase"/>
</dbReference>
<dbReference type="Proteomes" id="UP000003861">
    <property type="component" value="Unassembled WGS sequence"/>
</dbReference>
<dbReference type="GO" id="GO:0005524">
    <property type="term" value="F:ATP binding"/>
    <property type="evidence" value="ECO:0007669"/>
    <property type="project" value="TreeGrafter"/>
</dbReference>
<dbReference type="PATRIC" id="fig|1033806.12.peg.199"/>
<dbReference type="GO" id="GO:0005829">
    <property type="term" value="C:cytosol"/>
    <property type="evidence" value="ECO:0007669"/>
    <property type="project" value="TreeGrafter"/>
</dbReference>
<dbReference type="SUPFAM" id="SSF52540">
    <property type="entry name" value="P-loop containing nucleoside triphosphate hydrolases"/>
    <property type="match status" value="1"/>
</dbReference>
<accession>F7PHV1</accession>
<gene>
    <name evidence="3" type="primary">minD1</name>
    <name evidence="2" type="synonym">minD</name>
    <name evidence="3" type="ORF">HLRTI_001023</name>
    <name evidence="2" type="ORF">HTIA_0203</name>
</gene>
<evidence type="ECO:0000313" key="3">
    <source>
        <dbReference type="EMBL" id="ERJ06945.1"/>
    </source>
</evidence>
<dbReference type="Gene3D" id="3.40.50.300">
    <property type="entry name" value="P-loop containing nucleotide triphosphate hydrolases"/>
    <property type="match status" value="1"/>
</dbReference>
<dbReference type="GO" id="GO:0051782">
    <property type="term" value="P:negative regulation of cell division"/>
    <property type="evidence" value="ECO:0007669"/>
    <property type="project" value="TreeGrafter"/>
</dbReference>